<evidence type="ECO:0000313" key="11">
    <source>
        <dbReference type="EMBL" id="TCS77733.1"/>
    </source>
</evidence>
<evidence type="ECO:0000256" key="1">
    <source>
        <dbReference type="ARBA" id="ARBA00004202"/>
    </source>
</evidence>
<dbReference type="GO" id="GO:0005524">
    <property type="term" value="F:ATP binding"/>
    <property type="evidence" value="ECO:0007669"/>
    <property type="project" value="UniProtKB-KW"/>
</dbReference>
<evidence type="ECO:0000259" key="10">
    <source>
        <dbReference type="PROSITE" id="PS50893"/>
    </source>
</evidence>
<dbReference type="GO" id="GO:0005886">
    <property type="term" value="C:plasma membrane"/>
    <property type="evidence" value="ECO:0007669"/>
    <property type="project" value="UniProtKB-SubCell"/>
</dbReference>
<keyword evidence="6" id="KW-0547">Nucleotide-binding</keyword>
<evidence type="ECO:0000256" key="6">
    <source>
        <dbReference type="ARBA" id="ARBA00022741"/>
    </source>
</evidence>
<dbReference type="AlphaFoldDB" id="A0A4R3K4P8"/>
<dbReference type="GO" id="GO:0016887">
    <property type="term" value="F:ATP hydrolysis activity"/>
    <property type="evidence" value="ECO:0007669"/>
    <property type="project" value="InterPro"/>
</dbReference>
<dbReference type="InterPro" id="IPR027417">
    <property type="entry name" value="P-loop_NTPase"/>
</dbReference>
<comment type="subcellular location">
    <subcellularLocation>
        <location evidence="1">Cell membrane</location>
        <topology evidence="1">Peripheral membrane protein</topology>
    </subcellularLocation>
</comment>
<keyword evidence="4" id="KW-0762">Sugar transport</keyword>
<dbReference type="EMBL" id="SLZZ01000015">
    <property type="protein sequence ID" value="TCS77733.1"/>
    <property type="molecule type" value="Genomic_DNA"/>
</dbReference>
<dbReference type="Proteomes" id="UP000295726">
    <property type="component" value="Unassembled WGS sequence"/>
</dbReference>
<dbReference type="RefSeq" id="WP_330572073.1">
    <property type="nucleotide sequence ID" value="NZ_DAIPCY010000082.1"/>
</dbReference>
<reference evidence="11 12" key="1">
    <citation type="submission" date="2019-03" db="EMBL/GenBank/DDBJ databases">
        <title>Genomic Encyclopedia of Type Strains, Phase IV (KMG-IV): sequencing the most valuable type-strain genomes for metagenomic binning, comparative biology and taxonomic classification.</title>
        <authorList>
            <person name="Goeker M."/>
        </authorList>
    </citation>
    <scope>NUCLEOTIDE SEQUENCE [LARGE SCALE GENOMIC DNA]</scope>
    <source>
        <strain evidence="11 12">DSM 29489</strain>
    </source>
</reference>
<proteinExistence type="predicted"/>
<evidence type="ECO:0000256" key="8">
    <source>
        <dbReference type="ARBA" id="ARBA00022967"/>
    </source>
</evidence>
<dbReference type="Gene3D" id="3.40.50.300">
    <property type="entry name" value="P-loop containing nucleotide triphosphate hydrolases"/>
    <property type="match status" value="2"/>
</dbReference>
<keyword evidence="5" id="KW-0677">Repeat</keyword>
<organism evidence="11 12">
    <name type="scientific">Muricomes intestini</name>
    <dbReference type="NCBI Taxonomy" id="1796634"/>
    <lineage>
        <taxon>Bacteria</taxon>
        <taxon>Bacillati</taxon>
        <taxon>Bacillota</taxon>
        <taxon>Clostridia</taxon>
        <taxon>Lachnospirales</taxon>
        <taxon>Lachnospiraceae</taxon>
        <taxon>Muricomes</taxon>
    </lineage>
</organism>
<evidence type="ECO:0000256" key="5">
    <source>
        <dbReference type="ARBA" id="ARBA00022737"/>
    </source>
</evidence>
<dbReference type="InterPro" id="IPR017871">
    <property type="entry name" value="ABC_transporter-like_CS"/>
</dbReference>
<dbReference type="PROSITE" id="PS50893">
    <property type="entry name" value="ABC_TRANSPORTER_2"/>
    <property type="match status" value="2"/>
</dbReference>
<evidence type="ECO:0000256" key="7">
    <source>
        <dbReference type="ARBA" id="ARBA00022840"/>
    </source>
</evidence>
<dbReference type="PANTHER" id="PTHR43790:SF1">
    <property type="entry name" value="XYLOSE IMPORT ATP-BINDING PROTEIN XYLG"/>
    <property type="match status" value="1"/>
</dbReference>
<evidence type="ECO:0000313" key="12">
    <source>
        <dbReference type="Proteomes" id="UP000295726"/>
    </source>
</evidence>
<dbReference type="PROSITE" id="PS00211">
    <property type="entry name" value="ABC_TRANSPORTER_1"/>
    <property type="match status" value="1"/>
</dbReference>
<dbReference type="PANTHER" id="PTHR43790">
    <property type="entry name" value="CARBOHYDRATE TRANSPORT ATP-BINDING PROTEIN MG119-RELATED"/>
    <property type="match status" value="1"/>
</dbReference>
<dbReference type="CDD" id="cd03216">
    <property type="entry name" value="ABC_Carb_Monos_I"/>
    <property type="match status" value="1"/>
</dbReference>
<dbReference type="CDD" id="cd03215">
    <property type="entry name" value="ABC_Carb_Monos_II"/>
    <property type="match status" value="1"/>
</dbReference>
<dbReference type="InterPro" id="IPR003439">
    <property type="entry name" value="ABC_transporter-like_ATP-bd"/>
</dbReference>
<dbReference type="SMART" id="SM00382">
    <property type="entry name" value="AAA"/>
    <property type="match status" value="2"/>
</dbReference>
<dbReference type="FunFam" id="3.40.50.300:FF:000127">
    <property type="entry name" value="Ribose import ATP-binding protein RbsA"/>
    <property type="match status" value="1"/>
</dbReference>
<evidence type="ECO:0000256" key="4">
    <source>
        <dbReference type="ARBA" id="ARBA00022597"/>
    </source>
</evidence>
<keyword evidence="2" id="KW-0813">Transport</keyword>
<keyword evidence="8" id="KW-1278">Translocase</keyword>
<keyword evidence="12" id="KW-1185">Reference proteome</keyword>
<gene>
    <name evidence="11" type="ORF">EDD59_11552</name>
</gene>
<accession>A0A4R3K4P8</accession>
<dbReference type="InterPro" id="IPR003593">
    <property type="entry name" value="AAA+_ATPase"/>
</dbReference>
<keyword evidence="3" id="KW-1003">Cell membrane</keyword>
<dbReference type="Pfam" id="PF00005">
    <property type="entry name" value="ABC_tran"/>
    <property type="match status" value="2"/>
</dbReference>
<dbReference type="InterPro" id="IPR050107">
    <property type="entry name" value="ABC_carbohydrate_import_ATPase"/>
</dbReference>
<evidence type="ECO:0000256" key="9">
    <source>
        <dbReference type="ARBA" id="ARBA00023136"/>
    </source>
</evidence>
<dbReference type="SUPFAM" id="SSF52540">
    <property type="entry name" value="P-loop containing nucleoside triphosphate hydrolases"/>
    <property type="match status" value="2"/>
</dbReference>
<evidence type="ECO:0000256" key="3">
    <source>
        <dbReference type="ARBA" id="ARBA00022475"/>
    </source>
</evidence>
<comment type="caution">
    <text evidence="11">The sequence shown here is derived from an EMBL/GenBank/DDBJ whole genome shotgun (WGS) entry which is preliminary data.</text>
</comment>
<evidence type="ECO:0000256" key="2">
    <source>
        <dbReference type="ARBA" id="ARBA00022448"/>
    </source>
</evidence>
<feature type="domain" description="ABC transporter" evidence="10">
    <location>
        <begin position="273"/>
        <end position="516"/>
    </location>
</feature>
<feature type="domain" description="ABC transporter" evidence="10">
    <location>
        <begin position="24"/>
        <end position="260"/>
    </location>
</feature>
<keyword evidence="9" id="KW-0472">Membrane</keyword>
<name>A0A4R3K4P8_9FIRM</name>
<protein>
    <submittedName>
        <fullName evidence="11">Monosaccharide ABC transporter ATP-binding protein (CUT2 family)</fullName>
    </submittedName>
</protein>
<keyword evidence="7 11" id="KW-0067">ATP-binding</keyword>
<sequence>MVDYLRRPGEKERHGDTMENDNILCVKGIKKSFGGVHALRGVDLTIKRGETHCLAGENGCGKSTIIKVISGFYKPDEGMIEVDGKEYPVMTPGSAIKEGIQVIYQDFSIFPNLTVIENLAFNQVLANKRKLVNKKEFRRIAKEAVKKINFDVDLDALVETLPVADKQLIAISRALLDNAKLIIMDEPTTALTKKEIDRLFEIITNLKENGVTILFVSHKLDEVFEISDSITILRNGENVISCPTKEMTEEKFAYYMTGRHFDAQVKKEVNEESRGNVVLEARNLAALGFEGVSFELHQGEILGITGQLGSGRTELSMALCGLLKPTAGQIFVEGKEVHIRNVSEAQKLGIALVPEDRLTEGLFLPQSIIKNITVSRLDQLANKFGILSDKKVEEESAQWVKEIGVVTKNHEFPVQTLSGGNQQKVVLARGLANHPKVLILNGPTVGVDIGAKYDIHRLLRDLAAEGMAIIVVSDDAAEVVTTCDRALVMQAGQVTGKLSAQDLSADVLTAQATVQEGGIIDE</sequence>